<protein>
    <recommendedName>
        <fullName evidence="5">Pectate lyase domain-containing protein</fullName>
    </recommendedName>
</protein>
<evidence type="ECO:0000256" key="2">
    <source>
        <dbReference type="RuleBase" id="RU361173"/>
    </source>
</evidence>
<dbReference type="InterPro" id="IPR002022">
    <property type="entry name" value="Pec_lyase"/>
</dbReference>
<accession>A0ABU6K4A4</accession>
<evidence type="ECO:0000256" key="1">
    <source>
        <dbReference type="ARBA" id="ARBA00023239"/>
    </source>
</evidence>
<gene>
    <name evidence="6" type="ORF">VVD49_11035</name>
</gene>
<keyword evidence="2" id="KW-0964">Secreted</keyword>
<keyword evidence="2" id="KW-0119">Carbohydrate metabolism</keyword>
<keyword evidence="7" id="KW-1185">Reference proteome</keyword>
<feature type="domain" description="Pectate lyase" evidence="5">
    <location>
        <begin position="159"/>
        <end position="385"/>
    </location>
</feature>
<sequence>MMHKLTAGLIACMLMGGAYAATDYPSGYTKCAQNTGATCSMTGTRNVALGKSGSFVYAVKTGSFACTSSAFPSNSFTTSAWCSYGTTTTASSSSSSTAASSVSSSKSSSSSSKASSSVASSVASSVSSSVSSTTQGNAAGVIGFASLNKAGRNGTNGGAGGSTVTVTTFAQLVAAVGDNTPRIVLVSGTISGSSPKMVRVGSNKTIQGVGSTATISGFGLNVSNFLPPNEGDSCDLADKGTFTPAENVIIRNLSFKNSSDDSINVQCYSHHVWVDHNTFYTSYDGSVDVKRGADWVTVSWNRYIGTDKSMLLGHSDDNGAQDRGYLHATYHHNWFDHSNTRHPRVRFGQAHVFNNYGNGITDYFVGAGVECDITAEGNYTDAIKRLITYWDGVKVTWNSTNVQETPPHADDGLVQNGQGFNPKSYYSYTLDPAASIPTIVKNGAGVGKI</sequence>
<dbReference type="SMART" id="SM00656">
    <property type="entry name" value="Amb_all"/>
    <property type="match status" value="1"/>
</dbReference>
<dbReference type="Proteomes" id="UP001331561">
    <property type="component" value="Unassembled WGS sequence"/>
</dbReference>
<keyword evidence="2" id="KW-0624">Polysaccharide degradation</keyword>
<dbReference type="RefSeq" id="WP_327599233.1">
    <property type="nucleotide sequence ID" value="NZ_JAYXHS010000002.1"/>
</dbReference>
<comment type="subcellular location">
    <subcellularLocation>
        <location evidence="2">Secreted</location>
    </subcellularLocation>
</comment>
<proteinExistence type="inferred from homology"/>
<evidence type="ECO:0000256" key="3">
    <source>
        <dbReference type="SAM" id="MobiDB-lite"/>
    </source>
</evidence>
<comment type="similarity">
    <text evidence="2">Belongs to the polysaccharide lyase 1 family.</text>
</comment>
<dbReference type="Pfam" id="PF00544">
    <property type="entry name" value="Pectate_lyase_4"/>
    <property type="match status" value="1"/>
</dbReference>
<dbReference type="EMBL" id="JAYXHS010000002">
    <property type="protein sequence ID" value="MEC5386261.1"/>
    <property type="molecule type" value="Genomic_DNA"/>
</dbReference>
<keyword evidence="1 2" id="KW-0456">Lyase</keyword>
<evidence type="ECO:0000313" key="7">
    <source>
        <dbReference type="Proteomes" id="UP001331561"/>
    </source>
</evidence>
<feature type="chain" id="PRO_5045490725" description="Pectate lyase domain-containing protein" evidence="4">
    <location>
        <begin position="21"/>
        <end position="449"/>
    </location>
</feature>
<feature type="signal peptide" evidence="4">
    <location>
        <begin position="1"/>
        <end position="20"/>
    </location>
</feature>
<organism evidence="6 7">
    <name type="scientific">Uliginosibacterium silvisoli</name>
    <dbReference type="NCBI Taxonomy" id="3114758"/>
    <lineage>
        <taxon>Bacteria</taxon>
        <taxon>Pseudomonadati</taxon>
        <taxon>Pseudomonadota</taxon>
        <taxon>Betaproteobacteria</taxon>
        <taxon>Rhodocyclales</taxon>
        <taxon>Zoogloeaceae</taxon>
        <taxon>Uliginosibacterium</taxon>
    </lineage>
</organism>
<dbReference type="InterPro" id="IPR045032">
    <property type="entry name" value="PEL"/>
</dbReference>
<name>A0ABU6K4A4_9RHOO</name>
<evidence type="ECO:0000256" key="4">
    <source>
        <dbReference type="SAM" id="SignalP"/>
    </source>
</evidence>
<feature type="region of interest" description="Disordered" evidence="3">
    <location>
        <begin position="88"/>
        <end position="114"/>
    </location>
</feature>
<keyword evidence="4" id="KW-0732">Signal</keyword>
<dbReference type="Gene3D" id="2.160.20.10">
    <property type="entry name" value="Single-stranded right-handed beta-helix, Pectin lyase-like"/>
    <property type="match status" value="1"/>
</dbReference>
<dbReference type="SUPFAM" id="SSF51126">
    <property type="entry name" value="Pectin lyase-like"/>
    <property type="match status" value="1"/>
</dbReference>
<dbReference type="InterPro" id="IPR012334">
    <property type="entry name" value="Pectin_lyas_fold"/>
</dbReference>
<reference evidence="6 7" key="1">
    <citation type="submission" date="2024-01" db="EMBL/GenBank/DDBJ databases">
        <title>Uliginosibacterium soil sp. nov.</title>
        <authorList>
            <person name="Lv Y."/>
        </authorList>
    </citation>
    <scope>NUCLEOTIDE SEQUENCE [LARGE SCALE GENOMIC DNA]</scope>
    <source>
        <strain evidence="6 7">H3</strain>
    </source>
</reference>
<dbReference type="InterPro" id="IPR011050">
    <property type="entry name" value="Pectin_lyase_fold/virulence"/>
</dbReference>
<evidence type="ECO:0000259" key="5">
    <source>
        <dbReference type="SMART" id="SM00656"/>
    </source>
</evidence>
<comment type="caution">
    <text evidence="6">The sequence shown here is derived from an EMBL/GenBank/DDBJ whole genome shotgun (WGS) entry which is preliminary data.</text>
</comment>
<dbReference type="PANTHER" id="PTHR31683:SF18">
    <property type="entry name" value="PECTATE LYASE 21-RELATED"/>
    <property type="match status" value="1"/>
</dbReference>
<evidence type="ECO:0000313" key="6">
    <source>
        <dbReference type="EMBL" id="MEC5386261.1"/>
    </source>
</evidence>
<dbReference type="PANTHER" id="PTHR31683">
    <property type="entry name" value="PECTATE LYASE 18-RELATED"/>
    <property type="match status" value="1"/>
</dbReference>